<evidence type="ECO:0000256" key="2">
    <source>
        <dbReference type="SAM" id="SignalP"/>
    </source>
</evidence>
<name>A0ABW4J766_9LACO</name>
<feature type="chain" id="PRO_5045104179" description="DUF2334 domain-containing protein" evidence="2">
    <location>
        <begin position="31"/>
        <end position="522"/>
    </location>
</feature>
<protein>
    <recommendedName>
        <fullName evidence="5">DUF2334 domain-containing protein</fullName>
    </recommendedName>
</protein>
<evidence type="ECO:0008006" key="5">
    <source>
        <dbReference type="Google" id="ProtNLM"/>
    </source>
</evidence>
<keyword evidence="4" id="KW-1185">Reference proteome</keyword>
<keyword evidence="1" id="KW-0472">Membrane</keyword>
<evidence type="ECO:0000313" key="4">
    <source>
        <dbReference type="Proteomes" id="UP001597267"/>
    </source>
</evidence>
<keyword evidence="1" id="KW-1133">Transmembrane helix</keyword>
<dbReference type="RefSeq" id="WP_125715690.1">
    <property type="nucleotide sequence ID" value="NZ_JBHTOP010000011.1"/>
</dbReference>
<dbReference type="Proteomes" id="UP001597267">
    <property type="component" value="Unassembled WGS sequence"/>
</dbReference>
<evidence type="ECO:0000256" key="1">
    <source>
        <dbReference type="SAM" id="Phobius"/>
    </source>
</evidence>
<sequence>MRKSKVALFCLCLCLGLCCFLLASPKAATAATPSPKVLLVYDSKNVAADGQKKLDGLQRLLTSFHYKVTTVRLADYQRQMLTSKKYQGVVTLINWPEAQLSNSAFDTDRQNFTGIKLHIGANLSDSELQALQSEPLQVYHQQFTISGNQQKQLLPFSASITLLKNCPDTATHVGQLTTQESTPRTYDYGTVVDNNGYIPYFSTSGLSMILAADVVAKLTHQEKSLQPVLAITGVTPYSDLTALNRLTLALYRKGIPFMISTTSVADNNDLPAFRRFAKALRNAENRDGLIFLQTPTATRGDATSGTKLGQQMQNTLVNLGQLDVFPVGISTPGYWNQDYVYRNHALQYASHVLLLPNPETLNYAQQDNQATTFDSAIYGMPINSLTSTQSTADIHFPMLTAVTVSMPNTTAGVDGAVRKIEALKINWFEPTARSIQAKIQAGAITYEYNQGNYYLNGTEVEITENPKQWQMPRSPLTVTGQLNNFFKVQSNVLLVIFSIIFVVLIIFIFVGRRIYRRMFVKK</sequence>
<dbReference type="EMBL" id="JBHTOP010000011">
    <property type="protein sequence ID" value="MFD1671496.1"/>
    <property type="molecule type" value="Genomic_DNA"/>
</dbReference>
<keyword evidence="2" id="KW-0732">Signal</keyword>
<feature type="transmembrane region" description="Helical" evidence="1">
    <location>
        <begin position="492"/>
        <end position="515"/>
    </location>
</feature>
<accession>A0ABW4J766</accession>
<reference evidence="4" key="1">
    <citation type="journal article" date="2019" name="Int. J. Syst. Evol. Microbiol.">
        <title>The Global Catalogue of Microorganisms (GCM) 10K type strain sequencing project: providing services to taxonomists for standard genome sequencing and annotation.</title>
        <authorList>
            <consortium name="The Broad Institute Genomics Platform"/>
            <consortium name="The Broad Institute Genome Sequencing Center for Infectious Disease"/>
            <person name="Wu L."/>
            <person name="Ma J."/>
        </authorList>
    </citation>
    <scope>NUCLEOTIDE SEQUENCE [LARGE SCALE GENOMIC DNA]</scope>
    <source>
        <strain evidence="4">CCM 8896</strain>
    </source>
</reference>
<keyword evidence="1" id="KW-0812">Transmembrane</keyword>
<gene>
    <name evidence="3" type="ORF">ACFQ5M_05260</name>
</gene>
<organism evidence="3 4">
    <name type="scientific">Agrilactobacillus yilanensis</name>
    <dbReference type="NCBI Taxonomy" id="2485997"/>
    <lineage>
        <taxon>Bacteria</taxon>
        <taxon>Bacillati</taxon>
        <taxon>Bacillota</taxon>
        <taxon>Bacilli</taxon>
        <taxon>Lactobacillales</taxon>
        <taxon>Lactobacillaceae</taxon>
        <taxon>Agrilactobacillus</taxon>
    </lineage>
</organism>
<feature type="signal peptide" evidence="2">
    <location>
        <begin position="1"/>
        <end position="30"/>
    </location>
</feature>
<comment type="caution">
    <text evidence="3">The sequence shown here is derived from an EMBL/GenBank/DDBJ whole genome shotgun (WGS) entry which is preliminary data.</text>
</comment>
<proteinExistence type="predicted"/>
<evidence type="ECO:0000313" key="3">
    <source>
        <dbReference type="EMBL" id="MFD1671496.1"/>
    </source>
</evidence>